<accession>A0ABD1EMQ7</accession>
<name>A0ABD1EMQ7_HYPHA</name>
<keyword evidence="7" id="KW-0496">Mitochondrion</keyword>
<dbReference type="PANTHER" id="PTHR48416:SF1">
    <property type="entry name" value="CYTOCHROME C OXIDASE SUBUNIT 6C"/>
    <property type="match status" value="1"/>
</dbReference>
<gene>
    <name evidence="10" type="ORF">ABEB36_008510</name>
</gene>
<evidence type="ECO:0000313" key="10">
    <source>
        <dbReference type="EMBL" id="KAL1497574.1"/>
    </source>
</evidence>
<dbReference type="Gene3D" id="4.10.93.10">
    <property type="entry name" value="Mitochondrial cytochrome c oxidase subunit VIc/VIIs"/>
    <property type="match status" value="1"/>
</dbReference>
<keyword evidence="6 9" id="KW-1133">Transmembrane helix</keyword>
<evidence type="ECO:0000256" key="2">
    <source>
        <dbReference type="ARBA" id="ARBA00004673"/>
    </source>
</evidence>
<evidence type="ECO:0000256" key="6">
    <source>
        <dbReference type="ARBA" id="ARBA00022989"/>
    </source>
</evidence>
<dbReference type="SUPFAM" id="SSF81415">
    <property type="entry name" value="Mitochondrial cytochrome c oxidase subunit VIc"/>
    <property type="match status" value="1"/>
</dbReference>
<keyword evidence="4 9" id="KW-0812">Transmembrane</keyword>
<comment type="caution">
    <text evidence="10">The sequence shown here is derived from an EMBL/GenBank/DDBJ whole genome shotgun (WGS) entry which is preliminary data.</text>
</comment>
<reference evidence="10 11" key="1">
    <citation type="submission" date="2024-05" db="EMBL/GenBank/DDBJ databases">
        <title>Genetic variation in Jamaican populations of the coffee berry borer (Hypothenemus hampei).</title>
        <authorList>
            <person name="Errbii M."/>
            <person name="Myrie A."/>
        </authorList>
    </citation>
    <scope>NUCLEOTIDE SEQUENCE [LARGE SCALE GENOMIC DNA]</scope>
    <source>
        <strain evidence="10">JA-Hopewell-2020-01-JO</strain>
        <tissue evidence="10">Whole body</tissue>
    </source>
</reference>
<comment type="similarity">
    <text evidence="3">Belongs to the cytochrome c oxidase subunit 6c family.</text>
</comment>
<evidence type="ECO:0000256" key="3">
    <source>
        <dbReference type="ARBA" id="ARBA00007204"/>
    </source>
</evidence>
<proteinExistence type="inferred from homology"/>
<dbReference type="AlphaFoldDB" id="A0ABD1EMQ7"/>
<keyword evidence="11" id="KW-1185">Reference proteome</keyword>
<evidence type="ECO:0008006" key="12">
    <source>
        <dbReference type="Google" id="ProtNLM"/>
    </source>
</evidence>
<evidence type="ECO:0000256" key="4">
    <source>
        <dbReference type="ARBA" id="ARBA00022692"/>
    </source>
</evidence>
<evidence type="ECO:0000256" key="7">
    <source>
        <dbReference type="ARBA" id="ARBA00023128"/>
    </source>
</evidence>
<comment type="pathway">
    <text evidence="2">Energy metabolism; oxidative phosphorylation.</text>
</comment>
<feature type="transmembrane region" description="Helical" evidence="9">
    <location>
        <begin position="26"/>
        <end position="43"/>
    </location>
</feature>
<dbReference type="PANTHER" id="PTHR48416">
    <property type="entry name" value="CYTOCHROME C OXIDASE SUBUNIT 6C"/>
    <property type="match status" value="1"/>
</dbReference>
<evidence type="ECO:0000256" key="1">
    <source>
        <dbReference type="ARBA" id="ARBA00004434"/>
    </source>
</evidence>
<dbReference type="GO" id="GO:0005743">
    <property type="term" value="C:mitochondrial inner membrane"/>
    <property type="evidence" value="ECO:0007669"/>
    <property type="project" value="UniProtKB-SubCell"/>
</dbReference>
<protein>
    <recommendedName>
        <fullName evidence="12">Cytochrome c oxidase subunit 6C</fullName>
    </recommendedName>
</protein>
<evidence type="ECO:0000256" key="9">
    <source>
        <dbReference type="SAM" id="Phobius"/>
    </source>
</evidence>
<sequence length="81" mass="9450">MSGEVTKPLPRPQLRGLLHTQIKRNLIGVGISVIVAGAYVYFIRNQNRKKLYEDFYKNYDIEKEFQRMKKKGLFNSCPADD</sequence>
<dbReference type="InterPro" id="IPR051389">
    <property type="entry name" value="Cytochrome_c_oxidase_VIc"/>
</dbReference>
<dbReference type="Proteomes" id="UP001566132">
    <property type="component" value="Unassembled WGS sequence"/>
</dbReference>
<evidence type="ECO:0000256" key="5">
    <source>
        <dbReference type="ARBA" id="ARBA00022792"/>
    </source>
</evidence>
<dbReference type="InterPro" id="IPR037169">
    <property type="entry name" value="Cytochrome_c_oxidase_VIc_sf"/>
</dbReference>
<evidence type="ECO:0000256" key="8">
    <source>
        <dbReference type="ARBA" id="ARBA00023136"/>
    </source>
</evidence>
<dbReference type="EMBL" id="JBDJPC010000006">
    <property type="protein sequence ID" value="KAL1497574.1"/>
    <property type="molecule type" value="Genomic_DNA"/>
</dbReference>
<keyword evidence="5" id="KW-0999">Mitochondrion inner membrane</keyword>
<organism evidence="10 11">
    <name type="scientific">Hypothenemus hampei</name>
    <name type="common">Coffee berry borer</name>
    <dbReference type="NCBI Taxonomy" id="57062"/>
    <lineage>
        <taxon>Eukaryota</taxon>
        <taxon>Metazoa</taxon>
        <taxon>Ecdysozoa</taxon>
        <taxon>Arthropoda</taxon>
        <taxon>Hexapoda</taxon>
        <taxon>Insecta</taxon>
        <taxon>Pterygota</taxon>
        <taxon>Neoptera</taxon>
        <taxon>Endopterygota</taxon>
        <taxon>Coleoptera</taxon>
        <taxon>Polyphaga</taxon>
        <taxon>Cucujiformia</taxon>
        <taxon>Curculionidae</taxon>
        <taxon>Scolytinae</taxon>
        <taxon>Hypothenemus</taxon>
    </lineage>
</organism>
<keyword evidence="8 9" id="KW-0472">Membrane</keyword>
<dbReference type="CDD" id="cd22901">
    <property type="entry name" value="CcO_VIc"/>
    <property type="match status" value="1"/>
</dbReference>
<dbReference type="Pfam" id="PF02937">
    <property type="entry name" value="COX6C"/>
    <property type="match status" value="1"/>
</dbReference>
<evidence type="ECO:0000313" key="11">
    <source>
        <dbReference type="Proteomes" id="UP001566132"/>
    </source>
</evidence>
<comment type="subcellular location">
    <subcellularLocation>
        <location evidence="1">Mitochondrion inner membrane</location>
        <topology evidence="1">Single-pass membrane protein</topology>
    </subcellularLocation>
</comment>
<dbReference type="InterPro" id="IPR034884">
    <property type="entry name" value="Cytochrome_c_oxidase_VIc/VIIs"/>
</dbReference>